<dbReference type="SUPFAM" id="SSF158710">
    <property type="entry name" value="PSPTO4464-like"/>
    <property type="match status" value="1"/>
</dbReference>
<dbReference type="GO" id="GO:0042254">
    <property type="term" value="P:ribosome biogenesis"/>
    <property type="evidence" value="ECO:0007669"/>
    <property type="project" value="UniProtKB-KW"/>
</dbReference>
<gene>
    <name evidence="6" type="ORF">IAB19_07340</name>
</gene>
<feature type="region of interest" description="Disordered" evidence="5">
    <location>
        <begin position="210"/>
        <end position="233"/>
    </location>
</feature>
<dbReference type="Proteomes" id="UP000823631">
    <property type="component" value="Unassembled WGS sequence"/>
</dbReference>
<dbReference type="CDD" id="cd16331">
    <property type="entry name" value="YjgA-like"/>
    <property type="match status" value="1"/>
</dbReference>
<dbReference type="NCBIfam" id="NF003593">
    <property type="entry name" value="PRK05255.1-1"/>
    <property type="match status" value="1"/>
</dbReference>
<dbReference type="Pfam" id="PF04751">
    <property type="entry name" value="DarP"/>
    <property type="match status" value="1"/>
</dbReference>
<dbReference type="PANTHER" id="PTHR38101:SF1">
    <property type="entry name" value="UPF0307 PROTEIN YJGA"/>
    <property type="match status" value="1"/>
</dbReference>
<reference evidence="6" key="1">
    <citation type="submission" date="2020-10" db="EMBL/GenBank/DDBJ databases">
        <authorList>
            <person name="Gilroy R."/>
        </authorList>
    </citation>
    <scope>NUCLEOTIDE SEQUENCE</scope>
    <source>
        <strain evidence="6">17213</strain>
    </source>
</reference>
<dbReference type="AlphaFoldDB" id="A0A9D9DCV9"/>
<name>A0A9D9DCV9_9GAMM</name>
<comment type="caution">
    <text evidence="6">The sequence shown here is derived from an EMBL/GenBank/DDBJ whole genome shotgun (WGS) entry which is preliminary data.</text>
</comment>
<dbReference type="Gene3D" id="1.10.60.30">
    <property type="entry name" value="PSPTO4464-like domains"/>
    <property type="match status" value="2"/>
</dbReference>
<evidence type="ECO:0000256" key="3">
    <source>
        <dbReference type="ARBA" id="ARBA00022730"/>
    </source>
</evidence>
<accession>A0A9D9DCV9</accession>
<evidence type="ECO:0000256" key="1">
    <source>
        <dbReference type="ARBA" id="ARBA00022490"/>
    </source>
</evidence>
<evidence type="ECO:0000256" key="2">
    <source>
        <dbReference type="ARBA" id="ARBA00022517"/>
    </source>
</evidence>
<dbReference type="InterPro" id="IPR006839">
    <property type="entry name" value="DarP"/>
</dbReference>
<keyword evidence="3" id="KW-0699">rRNA-binding</keyword>
<keyword evidence="2" id="KW-0690">Ribosome biogenesis</keyword>
<reference evidence="6" key="2">
    <citation type="journal article" date="2021" name="PeerJ">
        <title>Extensive microbial diversity within the chicken gut microbiome revealed by metagenomics and culture.</title>
        <authorList>
            <person name="Gilroy R."/>
            <person name="Ravi A."/>
            <person name="Getino M."/>
            <person name="Pursley I."/>
            <person name="Horton D.L."/>
            <person name="Alikhan N.F."/>
            <person name="Baker D."/>
            <person name="Gharbi K."/>
            <person name="Hall N."/>
            <person name="Watson M."/>
            <person name="Adriaenssens E.M."/>
            <person name="Foster-Nyarko E."/>
            <person name="Jarju S."/>
            <person name="Secka A."/>
            <person name="Antonio M."/>
            <person name="Oren A."/>
            <person name="Chaudhuri R.R."/>
            <person name="La Ragione R."/>
            <person name="Hildebrand F."/>
            <person name="Pallen M.J."/>
        </authorList>
    </citation>
    <scope>NUCLEOTIDE SEQUENCE</scope>
    <source>
        <strain evidence="6">17213</strain>
    </source>
</reference>
<sequence length="233" mass="25620">MAVQEFFSGFDAEPEEVSRSAHKREAQAVRKLAEDLSKLGDQAFNALTFPDVSIKEALINARTLRRNSDEKRRQLQYTAKLMRGYDLTDLKHQLSLQGAPAAVDPNAMRLENLRAYLLSGGNAALNELCALIYSIDRNKLRTLIKKAKIEEEKALPNKPALKEIYQYLKQVFAQSGTPIPEKFNVKQTTATAAVPAATAAVSAASALNADEGDADDFDGMAELDDFEGGELEE</sequence>
<dbReference type="PANTHER" id="PTHR38101">
    <property type="entry name" value="UPF0307 PROTEIN YJGA"/>
    <property type="match status" value="1"/>
</dbReference>
<organism evidence="6 7">
    <name type="scientific">Candidatus Avisuccinivibrio stercorigallinarum</name>
    <dbReference type="NCBI Taxonomy" id="2840704"/>
    <lineage>
        <taxon>Bacteria</taxon>
        <taxon>Pseudomonadati</taxon>
        <taxon>Pseudomonadota</taxon>
        <taxon>Gammaproteobacteria</taxon>
        <taxon>Aeromonadales</taxon>
        <taxon>Succinivibrionaceae</taxon>
        <taxon>Succinivibrionaceae incertae sedis</taxon>
        <taxon>Candidatus Avisuccinivibrio</taxon>
    </lineage>
</organism>
<keyword evidence="1" id="KW-0963">Cytoplasm</keyword>
<dbReference type="GO" id="GO:0005829">
    <property type="term" value="C:cytosol"/>
    <property type="evidence" value="ECO:0007669"/>
    <property type="project" value="TreeGrafter"/>
</dbReference>
<dbReference type="GO" id="GO:0019843">
    <property type="term" value="F:rRNA binding"/>
    <property type="evidence" value="ECO:0007669"/>
    <property type="project" value="UniProtKB-KW"/>
</dbReference>
<evidence type="ECO:0000313" key="6">
    <source>
        <dbReference type="EMBL" id="MBO8416174.1"/>
    </source>
</evidence>
<protein>
    <submittedName>
        <fullName evidence="6">DUF615 domain-containing protein</fullName>
    </submittedName>
</protein>
<evidence type="ECO:0000256" key="5">
    <source>
        <dbReference type="SAM" id="MobiDB-lite"/>
    </source>
</evidence>
<keyword evidence="4" id="KW-0694">RNA-binding</keyword>
<proteinExistence type="predicted"/>
<evidence type="ECO:0000256" key="4">
    <source>
        <dbReference type="ARBA" id="ARBA00022884"/>
    </source>
</evidence>
<dbReference type="InterPro" id="IPR023153">
    <property type="entry name" value="DarP_sf"/>
</dbReference>
<dbReference type="EMBL" id="JADINH010000154">
    <property type="protein sequence ID" value="MBO8416174.1"/>
    <property type="molecule type" value="Genomic_DNA"/>
</dbReference>
<evidence type="ECO:0000313" key="7">
    <source>
        <dbReference type="Proteomes" id="UP000823631"/>
    </source>
</evidence>